<comment type="caution">
    <text evidence="1">The sequence shown here is derived from an EMBL/GenBank/DDBJ whole genome shotgun (WGS) entry which is preliminary data.</text>
</comment>
<dbReference type="Proteomes" id="UP001596020">
    <property type="component" value="Unassembled WGS sequence"/>
</dbReference>
<dbReference type="EMBL" id="JBHSGO010000039">
    <property type="protein sequence ID" value="MFC4665408.1"/>
    <property type="molecule type" value="Genomic_DNA"/>
</dbReference>
<evidence type="ECO:0000313" key="1">
    <source>
        <dbReference type="EMBL" id="MFC4665408.1"/>
    </source>
</evidence>
<dbReference type="SUPFAM" id="SSF56935">
    <property type="entry name" value="Porins"/>
    <property type="match status" value="1"/>
</dbReference>
<accession>A0ABV9K6C5</accession>
<keyword evidence="2" id="KW-1185">Reference proteome</keyword>
<gene>
    <name evidence="1" type="ORF">ACFO3G_02090</name>
</gene>
<name>A0ABV9K6C5_9PORP</name>
<proteinExistence type="predicted"/>
<organism evidence="1 2">
    <name type="scientific">Falsiporphyromonas endometrii</name>
    <dbReference type="NCBI Taxonomy" id="1387297"/>
    <lineage>
        <taxon>Bacteria</taxon>
        <taxon>Pseudomonadati</taxon>
        <taxon>Bacteroidota</taxon>
        <taxon>Bacteroidia</taxon>
        <taxon>Bacteroidales</taxon>
        <taxon>Porphyromonadaceae</taxon>
        <taxon>Falsiporphyromonas</taxon>
    </lineage>
</organism>
<reference evidence="2" key="1">
    <citation type="journal article" date="2019" name="Int. J. Syst. Evol. Microbiol.">
        <title>The Global Catalogue of Microorganisms (GCM) 10K type strain sequencing project: providing services to taxonomists for standard genome sequencing and annotation.</title>
        <authorList>
            <consortium name="The Broad Institute Genomics Platform"/>
            <consortium name="The Broad Institute Genome Sequencing Center for Infectious Disease"/>
            <person name="Wu L."/>
            <person name="Ma J."/>
        </authorList>
    </citation>
    <scope>NUCLEOTIDE SEQUENCE [LARGE SCALE GENOMIC DNA]</scope>
    <source>
        <strain evidence="2">CGMCC 4.7357</strain>
    </source>
</reference>
<evidence type="ECO:0000313" key="2">
    <source>
        <dbReference type="Proteomes" id="UP001596020"/>
    </source>
</evidence>
<protein>
    <submittedName>
        <fullName evidence="1">Outer membrane beta-barrel protein</fullName>
    </submittedName>
</protein>
<sequence>MGNDIINGRYNFGNTQIGLTYHISYRNYSKRILDEMMRYKPKDQYIEKDKKGHKSPYAYEDQTIELNLTNSKAKSYVSNTKLSLSSFDRRRTSTQDISFIKGELTAQKRAFSRDNDSYIKPVADIYYNKLFGQKHEITLNAVGTYFKTKYDYAYNEQSDKTEHFNTATNIRTDKYSLIGDFLYNLKLKQNQVFVGARYMYSHSKQEDLPKPNNITENELYCFSGVTGMLGNKISYNASIGLSNNHFNTLLDQSFDYTYFRPEVRLSYFIDESSECNLNYEINTNTPSIGQLTNNPYYKGQNYIFVGNTNLNPNNRHHISLSYFKGIKKFVINAETSFDHASKPIAPVFKTNNTDIIETFDNIDYSNMAKASLFLQWYPLNGNLLRLRIYSEVYHQQNKLDNEKWSYTDYMVAPSIKINYKKWSFETCFQSARTSLDGQIKREVSSLFYSELSYRPIKNMNITAGLRYPFYDGTSTKYKTTGTNLISRTESELIKSNANMVYINFAYNFTFGKSKPNVKLKMNNQDNDSGVLNRDN</sequence>